<dbReference type="GO" id="GO:0032787">
    <property type="term" value="P:monocarboxylic acid metabolic process"/>
    <property type="evidence" value="ECO:0007669"/>
    <property type="project" value="UniProtKB-ARBA"/>
</dbReference>
<gene>
    <name evidence="3" type="ORF">SAMN04487779_10316</name>
</gene>
<dbReference type="EMBL" id="FMZX01000031">
    <property type="protein sequence ID" value="SDE37087.1"/>
    <property type="molecule type" value="Genomic_DNA"/>
</dbReference>
<evidence type="ECO:0000256" key="1">
    <source>
        <dbReference type="ARBA" id="ARBA00006484"/>
    </source>
</evidence>
<dbReference type="FunFam" id="3.40.50.720:FF:000084">
    <property type="entry name" value="Short-chain dehydrogenase reductase"/>
    <property type="match status" value="1"/>
</dbReference>
<dbReference type="PANTHER" id="PTHR42879:SF2">
    <property type="entry name" value="3-OXOACYL-[ACYL-CARRIER-PROTEIN] REDUCTASE FABG"/>
    <property type="match status" value="1"/>
</dbReference>
<name>A0A1G7CCM8_9PROT</name>
<dbReference type="STRING" id="938405.SAMN02927895_05240"/>
<dbReference type="AlphaFoldDB" id="A0A1G7CCM8"/>
<reference evidence="3 4" key="1">
    <citation type="submission" date="2016-10" db="EMBL/GenBank/DDBJ databases">
        <authorList>
            <person name="de Groot N.N."/>
        </authorList>
    </citation>
    <scope>NUCLEOTIDE SEQUENCE [LARGE SCALE GENOMIC DNA]</scope>
    <source>
        <strain evidence="3 4">CPCC 100156</strain>
    </source>
</reference>
<evidence type="ECO:0000313" key="3">
    <source>
        <dbReference type="EMBL" id="SDE37087.1"/>
    </source>
</evidence>
<evidence type="ECO:0000256" key="2">
    <source>
        <dbReference type="RuleBase" id="RU000363"/>
    </source>
</evidence>
<dbReference type="Gene3D" id="3.40.50.720">
    <property type="entry name" value="NAD(P)-binding Rossmann-like Domain"/>
    <property type="match status" value="1"/>
</dbReference>
<dbReference type="InterPro" id="IPR036291">
    <property type="entry name" value="NAD(P)-bd_dom_sf"/>
</dbReference>
<dbReference type="InterPro" id="IPR020904">
    <property type="entry name" value="Sc_DH/Rdtase_CS"/>
</dbReference>
<protein>
    <submittedName>
        <fullName evidence="3">3-hydroxybutyrate dehydrogenase</fullName>
    </submittedName>
</protein>
<organism evidence="3 4">
    <name type="scientific">Belnapia rosea</name>
    <dbReference type="NCBI Taxonomy" id="938405"/>
    <lineage>
        <taxon>Bacteria</taxon>
        <taxon>Pseudomonadati</taxon>
        <taxon>Pseudomonadota</taxon>
        <taxon>Alphaproteobacteria</taxon>
        <taxon>Acetobacterales</taxon>
        <taxon>Roseomonadaceae</taxon>
        <taxon>Belnapia</taxon>
    </lineage>
</organism>
<accession>A0A1G7CCM8</accession>
<dbReference type="Pfam" id="PF00106">
    <property type="entry name" value="adh_short"/>
    <property type="match status" value="1"/>
</dbReference>
<dbReference type="PROSITE" id="PS00061">
    <property type="entry name" value="ADH_SHORT"/>
    <property type="match status" value="1"/>
</dbReference>
<dbReference type="PRINTS" id="PR00080">
    <property type="entry name" value="SDRFAMILY"/>
</dbReference>
<comment type="similarity">
    <text evidence="1 2">Belongs to the short-chain dehydrogenases/reductases (SDR) family.</text>
</comment>
<proteinExistence type="inferred from homology"/>
<dbReference type="InterPro" id="IPR002347">
    <property type="entry name" value="SDR_fam"/>
</dbReference>
<dbReference type="PANTHER" id="PTHR42879">
    <property type="entry name" value="3-OXOACYL-(ACYL-CARRIER-PROTEIN) REDUCTASE"/>
    <property type="match status" value="1"/>
</dbReference>
<dbReference type="PRINTS" id="PR00081">
    <property type="entry name" value="GDHRDH"/>
</dbReference>
<dbReference type="SUPFAM" id="SSF51735">
    <property type="entry name" value="NAD(P)-binding Rossmann-fold domains"/>
    <property type="match status" value="1"/>
</dbReference>
<dbReference type="InterPro" id="IPR050259">
    <property type="entry name" value="SDR"/>
</dbReference>
<keyword evidence="4" id="KW-1185">Reference proteome</keyword>
<sequence length="269" mass="27330">MVPITATQDGSGRGALRGRTALITGSTGGIGLAVALALAAEGCDILLHGLATDEEAAPALAAVERLGVQAWYHRVELADPVAIAALVAEAGAPDILVNNATARHFGPVEDTPPEAWDADIAVNLTAAFHLVRLSLPGMRRRGWGRVLNMSSIYGLVGATGRIGYVTTKTALIGLTRAVALETAESGITCNALCPGSTLTPNIDGRIRAAMAEGGLDRAAAEATFLAGKQPTGRFVQAEAVGAMAAFLCGEAGRDITGAVLPIDGGWSAA</sequence>
<dbReference type="RefSeq" id="WP_090665068.1">
    <property type="nucleotide sequence ID" value="NZ_FMZX01000031.1"/>
</dbReference>
<evidence type="ECO:0000313" key="4">
    <source>
        <dbReference type="Proteomes" id="UP000198925"/>
    </source>
</evidence>
<dbReference type="Proteomes" id="UP000198925">
    <property type="component" value="Unassembled WGS sequence"/>
</dbReference>